<feature type="transmembrane region" description="Helical" evidence="1">
    <location>
        <begin position="57"/>
        <end position="77"/>
    </location>
</feature>
<name>A0A4Y2WYQ7_ARAVE</name>
<dbReference type="AlphaFoldDB" id="A0A4Y2WYQ7"/>
<reference evidence="2 3" key="1">
    <citation type="journal article" date="2019" name="Sci. Rep.">
        <title>Orb-weaving spider Araneus ventricosus genome elucidates the spidroin gene catalogue.</title>
        <authorList>
            <person name="Kono N."/>
            <person name="Nakamura H."/>
            <person name="Ohtoshi R."/>
            <person name="Moran D.A.P."/>
            <person name="Shinohara A."/>
            <person name="Yoshida Y."/>
            <person name="Fujiwara M."/>
            <person name="Mori M."/>
            <person name="Tomita M."/>
            <person name="Arakawa K."/>
        </authorList>
    </citation>
    <scope>NUCLEOTIDE SEQUENCE [LARGE SCALE GENOMIC DNA]</scope>
</reference>
<evidence type="ECO:0000313" key="3">
    <source>
        <dbReference type="Proteomes" id="UP000499080"/>
    </source>
</evidence>
<keyword evidence="1" id="KW-0472">Membrane</keyword>
<keyword evidence="1" id="KW-0812">Transmembrane</keyword>
<keyword evidence="1" id="KW-1133">Transmembrane helix</keyword>
<keyword evidence="3" id="KW-1185">Reference proteome</keyword>
<proteinExistence type="predicted"/>
<dbReference type="EMBL" id="BGPR01067572">
    <property type="protein sequence ID" value="GBO41764.1"/>
    <property type="molecule type" value="Genomic_DNA"/>
</dbReference>
<comment type="caution">
    <text evidence="2">The sequence shown here is derived from an EMBL/GenBank/DDBJ whole genome shotgun (WGS) entry which is preliminary data.</text>
</comment>
<evidence type="ECO:0000256" key="1">
    <source>
        <dbReference type="SAM" id="Phobius"/>
    </source>
</evidence>
<protein>
    <submittedName>
        <fullName evidence="2">Uncharacterized protein</fullName>
    </submittedName>
</protein>
<gene>
    <name evidence="2" type="ORF">AVEN_236505_1</name>
</gene>
<accession>A0A4Y2WYQ7</accession>
<evidence type="ECO:0000313" key="2">
    <source>
        <dbReference type="EMBL" id="GBO41764.1"/>
    </source>
</evidence>
<dbReference type="Proteomes" id="UP000499080">
    <property type="component" value="Unassembled WGS sequence"/>
</dbReference>
<sequence length="99" mass="11195">MHQKAIQDNCSTHSIAYWPSQQTSDFSTHVDKRASQKASSICITAQTLDPRTMEKRLLFQMSLVFYCIGSMGAVVFAERHQETNFQKPLLGANKVEETV</sequence>
<organism evidence="2 3">
    <name type="scientific">Araneus ventricosus</name>
    <name type="common">Orbweaver spider</name>
    <name type="synonym">Epeira ventricosa</name>
    <dbReference type="NCBI Taxonomy" id="182803"/>
    <lineage>
        <taxon>Eukaryota</taxon>
        <taxon>Metazoa</taxon>
        <taxon>Ecdysozoa</taxon>
        <taxon>Arthropoda</taxon>
        <taxon>Chelicerata</taxon>
        <taxon>Arachnida</taxon>
        <taxon>Araneae</taxon>
        <taxon>Araneomorphae</taxon>
        <taxon>Entelegynae</taxon>
        <taxon>Araneoidea</taxon>
        <taxon>Araneidae</taxon>
        <taxon>Araneus</taxon>
    </lineage>
</organism>